<accession>A0ABS0HWB9</accession>
<protein>
    <submittedName>
        <fullName evidence="3">DUF4396 domain-containing protein</fullName>
    </submittedName>
</protein>
<comment type="caution">
    <text evidence="3">The sequence shown here is derived from an EMBL/GenBank/DDBJ whole genome shotgun (WGS) entry which is preliminary data.</text>
</comment>
<evidence type="ECO:0000313" key="3">
    <source>
        <dbReference type="EMBL" id="MBF9197794.1"/>
    </source>
</evidence>
<evidence type="ECO:0000313" key="4">
    <source>
        <dbReference type="Proteomes" id="UP000611708"/>
    </source>
</evidence>
<keyword evidence="1" id="KW-0812">Transmembrane</keyword>
<feature type="domain" description="DUF4396" evidence="2">
    <location>
        <begin position="20"/>
        <end position="150"/>
    </location>
</feature>
<keyword evidence="4" id="KW-1185">Reference proteome</keyword>
<feature type="transmembrane region" description="Helical" evidence="1">
    <location>
        <begin position="21"/>
        <end position="49"/>
    </location>
</feature>
<feature type="transmembrane region" description="Helical" evidence="1">
    <location>
        <begin position="55"/>
        <end position="75"/>
    </location>
</feature>
<feature type="transmembrane region" description="Helical" evidence="1">
    <location>
        <begin position="87"/>
        <end position="110"/>
    </location>
</feature>
<evidence type="ECO:0000256" key="1">
    <source>
        <dbReference type="SAM" id="Phobius"/>
    </source>
</evidence>
<sequence>MPTSTHIHHHRASSKDGLNRTALSATVHCLTGCAIGEILGLVIGTALSWGTAQTIVLAVALAFLFGYGLTMLPLLRGGLPFRTALGLALAADTASILVMEIVDNLIMLVIPGAMAAGLADLLFWGSLAVSLLIAGTFAFPLNRWLISRGRGHAVVHSFHGHRS</sequence>
<keyword evidence="1" id="KW-0472">Membrane</keyword>
<keyword evidence="1" id="KW-1133">Transmembrane helix</keyword>
<dbReference type="InterPro" id="IPR025509">
    <property type="entry name" value="DUF4396"/>
</dbReference>
<feature type="transmembrane region" description="Helical" evidence="1">
    <location>
        <begin position="122"/>
        <end position="141"/>
    </location>
</feature>
<proteinExistence type="predicted"/>
<evidence type="ECO:0000259" key="2">
    <source>
        <dbReference type="Pfam" id="PF14342"/>
    </source>
</evidence>
<reference evidence="3 4" key="1">
    <citation type="submission" date="2020-11" db="EMBL/GenBank/DDBJ databases">
        <authorList>
            <person name="Kim M.K."/>
        </authorList>
    </citation>
    <scope>NUCLEOTIDE SEQUENCE [LARGE SCALE GENOMIC DNA]</scope>
    <source>
        <strain evidence="3 4">BT290</strain>
    </source>
</reference>
<gene>
    <name evidence="3" type="ORF">I2H36_17275</name>
</gene>
<dbReference type="Proteomes" id="UP000611708">
    <property type="component" value="Unassembled WGS sequence"/>
</dbReference>
<dbReference type="Pfam" id="PF14342">
    <property type="entry name" value="DUF4396"/>
    <property type="match status" value="1"/>
</dbReference>
<name>A0ABS0HWB9_9HYPH</name>
<organism evidence="3 4">
    <name type="scientific">Microvirga terrestris</name>
    <dbReference type="NCBI Taxonomy" id="2791024"/>
    <lineage>
        <taxon>Bacteria</taxon>
        <taxon>Pseudomonadati</taxon>
        <taxon>Pseudomonadota</taxon>
        <taxon>Alphaproteobacteria</taxon>
        <taxon>Hyphomicrobiales</taxon>
        <taxon>Methylobacteriaceae</taxon>
        <taxon>Microvirga</taxon>
    </lineage>
</organism>
<dbReference type="EMBL" id="JADQDN010000011">
    <property type="protein sequence ID" value="MBF9197794.1"/>
    <property type="molecule type" value="Genomic_DNA"/>
</dbReference>
<dbReference type="RefSeq" id="WP_196265146.1">
    <property type="nucleotide sequence ID" value="NZ_JADQDN010000011.1"/>
</dbReference>